<gene>
    <name evidence="1" type="ORF">NCTC10764_06440</name>
</gene>
<evidence type="ECO:0000313" key="1">
    <source>
        <dbReference type="EMBL" id="STE82361.1"/>
    </source>
</evidence>
<organism evidence="1 2">
    <name type="scientific">Escherichia coli</name>
    <dbReference type="NCBI Taxonomy" id="562"/>
    <lineage>
        <taxon>Bacteria</taxon>
        <taxon>Pseudomonadati</taxon>
        <taxon>Pseudomonadota</taxon>
        <taxon>Gammaproteobacteria</taxon>
        <taxon>Enterobacterales</taxon>
        <taxon>Enterobacteriaceae</taxon>
        <taxon>Escherichia</taxon>
    </lineage>
</organism>
<proteinExistence type="predicted"/>
<dbReference type="Proteomes" id="UP000255201">
    <property type="component" value="Unassembled WGS sequence"/>
</dbReference>
<protein>
    <submittedName>
        <fullName evidence="1">Integrating conjugative element protein, PFL_4693 family</fullName>
    </submittedName>
</protein>
<reference evidence="1 2" key="1">
    <citation type="submission" date="2018-06" db="EMBL/GenBank/DDBJ databases">
        <authorList>
            <consortium name="Pathogen Informatics"/>
            <person name="Doyle S."/>
        </authorList>
    </citation>
    <scope>NUCLEOTIDE SEQUENCE [LARGE SCALE GENOMIC DNA]</scope>
    <source>
        <strain evidence="1 2">NCTC10764</strain>
    </source>
</reference>
<dbReference type="EMBL" id="UFZL01000007">
    <property type="protein sequence ID" value="STE82361.1"/>
    <property type="molecule type" value="Genomic_DNA"/>
</dbReference>
<evidence type="ECO:0000313" key="2">
    <source>
        <dbReference type="Proteomes" id="UP000255201"/>
    </source>
</evidence>
<sequence>MFVKAKDCGTCDARLASVLSSGRQVDIYLVDSQGSDNLLRQWALEHDIPVDRVRSRHITLNHDAGRWLRFGEGRMPVVLQQGADGWRVAAF</sequence>
<name>A0A376KM69_ECOLX</name>
<accession>A0A376KM69</accession>
<dbReference type="AlphaFoldDB" id="A0A376KM69"/>